<accession>A0A1F5FY59</accession>
<feature type="compositionally biased region" description="Polar residues" evidence="1">
    <location>
        <begin position="34"/>
        <end position="46"/>
    </location>
</feature>
<feature type="chain" id="PRO_5009518652" description="DUF5667 domain-containing protein" evidence="2">
    <location>
        <begin position="22"/>
        <end position="209"/>
    </location>
</feature>
<organism evidence="3 4">
    <name type="scientific">Candidatus Collierbacteria bacterium RIFOXYD1_FULL_46_26</name>
    <dbReference type="NCBI Taxonomy" id="1817732"/>
    <lineage>
        <taxon>Bacteria</taxon>
        <taxon>Candidatus Collieribacteriota</taxon>
    </lineage>
</organism>
<keyword evidence="2" id="KW-0732">Signal</keyword>
<name>A0A1F5FY59_9BACT</name>
<feature type="region of interest" description="Disordered" evidence="1">
    <location>
        <begin position="25"/>
        <end position="62"/>
    </location>
</feature>
<reference evidence="3 4" key="1">
    <citation type="journal article" date="2016" name="Nat. Commun.">
        <title>Thousands of microbial genomes shed light on interconnected biogeochemical processes in an aquifer system.</title>
        <authorList>
            <person name="Anantharaman K."/>
            <person name="Brown C.T."/>
            <person name="Hug L.A."/>
            <person name="Sharon I."/>
            <person name="Castelle C.J."/>
            <person name="Probst A.J."/>
            <person name="Thomas B.C."/>
            <person name="Singh A."/>
            <person name="Wilkins M.J."/>
            <person name="Karaoz U."/>
            <person name="Brodie E.L."/>
            <person name="Williams K.H."/>
            <person name="Hubbard S.S."/>
            <person name="Banfield J.F."/>
        </authorList>
    </citation>
    <scope>NUCLEOTIDE SEQUENCE [LARGE SCALE GENOMIC DNA]</scope>
</reference>
<evidence type="ECO:0000313" key="3">
    <source>
        <dbReference type="EMBL" id="OGD84525.1"/>
    </source>
</evidence>
<comment type="caution">
    <text evidence="3">The sequence shown here is derived from an EMBL/GenBank/DDBJ whole genome shotgun (WGS) entry which is preliminary data.</text>
</comment>
<protein>
    <recommendedName>
        <fullName evidence="5">DUF5667 domain-containing protein</fullName>
    </recommendedName>
</protein>
<feature type="compositionally biased region" description="Low complexity" evidence="1">
    <location>
        <begin position="47"/>
        <end position="57"/>
    </location>
</feature>
<dbReference type="Proteomes" id="UP000177921">
    <property type="component" value="Unassembled WGS sequence"/>
</dbReference>
<evidence type="ECO:0008006" key="5">
    <source>
        <dbReference type="Google" id="ProtNLM"/>
    </source>
</evidence>
<sequence length="209" mass="22564">MFKSVFVFFALVIFASTLVSAAPANQGGSGGSGATTQPLSSLKPSGNQVQNQVQTQNMGSESALQVNTAEQLSSSQGVSDAVQDLLAMPDRQGGIGQQVRVIAQAQNDAQQLISGQLKQLESRSNFVKRLIGADHKAIQALKQEQLQNQLRIESLEQLLTETKNQSEIDQIQLAIEALVAQNTELGLKISESESTPSLFGWMFRFFGLQ</sequence>
<evidence type="ECO:0000313" key="4">
    <source>
        <dbReference type="Proteomes" id="UP000177921"/>
    </source>
</evidence>
<feature type="signal peptide" evidence="2">
    <location>
        <begin position="1"/>
        <end position="21"/>
    </location>
</feature>
<evidence type="ECO:0000256" key="1">
    <source>
        <dbReference type="SAM" id="MobiDB-lite"/>
    </source>
</evidence>
<evidence type="ECO:0000256" key="2">
    <source>
        <dbReference type="SAM" id="SignalP"/>
    </source>
</evidence>
<dbReference type="EMBL" id="MFAR01000034">
    <property type="protein sequence ID" value="OGD84525.1"/>
    <property type="molecule type" value="Genomic_DNA"/>
</dbReference>
<gene>
    <name evidence="3" type="ORF">A2618_00345</name>
</gene>
<dbReference type="AlphaFoldDB" id="A0A1F5FY59"/>
<proteinExistence type="predicted"/>